<evidence type="ECO:0000313" key="2">
    <source>
        <dbReference type="Proteomes" id="UP000051131"/>
    </source>
</evidence>
<dbReference type="Proteomes" id="UP000051131">
    <property type="component" value="Unassembled WGS sequence"/>
</dbReference>
<evidence type="ECO:0000313" key="1">
    <source>
        <dbReference type="EMBL" id="KRM92944.1"/>
    </source>
</evidence>
<accession>A0A0R2CPK1</accession>
<dbReference type="STRING" id="1423729.FC80_GL000032"/>
<proteinExistence type="predicted"/>
<dbReference type="EMBL" id="AYZE01000001">
    <property type="protein sequence ID" value="KRM92944.1"/>
    <property type="molecule type" value="Genomic_DNA"/>
</dbReference>
<gene>
    <name evidence="1" type="ORF">FC80_GL000032</name>
</gene>
<keyword evidence="2" id="KW-1185">Reference proteome</keyword>
<name>A0A0R2CPK1_9LACO</name>
<reference evidence="1 2" key="1">
    <citation type="journal article" date="2015" name="Genome Announc.">
        <title>Expanding the biotechnology potential of lactobacilli through comparative genomics of 213 strains and associated genera.</title>
        <authorList>
            <person name="Sun Z."/>
            <person name="Harris H.M."/>
            <person name="McCann A."/>
            <person name="Guo C."/>
            <person name="Argimon S."/>
            <person name="Zhang W."/>
            <person name="Yang X."/>
            <person name="Jeffery I.B."/>
            <person name="Cooney J.C."/>
            <person name="Kagawa T.F."/>
            <person name="Liu W."/>
            <person name="Song Y."/>
            <person name="Salvetti E."/>
            <person name="Wrobel A."/>
            <person name="Rasinkangas P."/>
            <person name="Parkhill J."/>
            <person name="Rea M.C."/>
            <person name="O'Sullivan O."/>
            <person name="Ritari J."/>
            <person name="Douillard F.P."/>
            <person name="Paul Ross R."/>
            <person name="Yang R."/>
            <person name="Briner A.E."/>
            <person name="Felis G.E."/>
            <person name="de Vos W.M."/>
            <person name="Barrangou R."/>
            <person name="Klaenhammer T.R."/>
            <person name="Caufield P.W."/>
            <person name="Cui Y."/>
            <person name="Zhang H."/>
            <person name="O'Toole P.W."/>
        </authorList>
    </citation>
    <scope>NUCLEOTIDE SEQUENCE [LARGE SCALE GENOMIC DNA]</scope>
    <source>
        <strain evidence="1 2">DSM 21116</strain>
    </source>
</reference>
<dbReference type="RefSeq" id="WP_235807210.1">
    <property type="nucleotide sequence ID" value="NZ_AYZE01000001.1"/>
</dbReference>
<comment type="caution">
    <text evidence="1">The sequence shown here is derived from an EMBL/GenBank/DDBJ whole genome shotgun (WGS) entry which is preliminary data.</text>
</comment>
<protein>
    <submittedName>
        <fullName evidence="1">Uncharacterized protein</fullName>
    </submittedName>
</protein>
<dbReference type="PATRIC" id="fig|1423729.3.peg.32"/>
<organism evidence="1 2">
    <name type="scientific">Liquorilactobacillus cacaonum DSM 21116</name>
    <dbReference type="NCBI Taxonomy" id="1423729"/>
    <lineage>
        <taxon>Bacteria</taxon>
        <taxon>Bacillati</taxon>
        <taxon>Bacillota</taxon>
        <taxon>Bacilli</taxon>
        <taxon>Lactobacillales</taxon>
        <taxon>Lactobacillaceae</taxon>
        <taxon>Liquorilactobacillus</taxon>
    </lineage>
</organism>
<sequence length="97" mass="11106">MIDYEFVEAFLMFMSQFSSEEGEEPKERELIDFSFTMGVGLRQLATVEMLLFTAQIITKCPKKIENHFVNLCPGNLTAAGWDLVDQLGNPQRKLMIL</sequence>
<dbReference type="AlphaFoldDB" id="A0A0R2CPK1"/>